<comment type="subcellular location">
    <subcellularLocation>
        <location evidence="1">Cell membrane</location>
        <topology evidence="1">Multi-pass membrane protein</topology>
    </subcellularLocation>
</comment>
<evidence type="ECO:0000256" key="1">
    <source>
        <dbReference type="ARBA" id="ARBA00004651"/>
    </source>
</evidence>
<evidence type="ECO:0000256" key="4">
    <source>
        <dbReference type="ARBA" id="ARBA00022692"/>
    </source>
</evidence>
<dbReference type="SUPFAM" id="SSF103473">
    <property type="entry name" value="MFS general substrate transporter"/>
    <property type="match status" value="1"/>
</dbReference>
<dbReference type="Pfam" id="PF07690">
    <property type="entry name" value="MFS_1"/>
    <property type="match status" value="1"/>
</dbReference>
<organism evidence="8">
    <name type="scientific">Burkholderia stagnalis</name>
    <dbReference type="NCBI Taxonomy" id="1503054"/>
    <lineage>
        <taxon>Bacteria</taxon>
        <taxon>Pseudomonadati</taxon>
        <taxon>Pseudomonadota</taxon>
        <taxon>Betaproteobacteria</taxon>
        <taxon>Burkholderiales</taxon>
        <taxon>Burkholderiaceae</taxon>
        <taxon>Burkholderia</taxon>
        <taxon>Burkholderia cepacia complex</taxon>
    </lineage>
</organism>
<keyword evidence="5" id="KW-0769">Symport</keyword>
<dbReference type="PANTHER" id="PTHR43528">
    <property type="entry name" value="ALPHA-KETOGLUTARATE PERMEASE"/>
    <property type="match status" value="1"/>
</dbReference>
<dbReference type="GO" id="GO:0015293">
    <property type="term" value="F:symporter activity"/>
    <property type="evidence" value="ECO:0007669"/>
    <property type="project" value="UniProtKB-KW"/>
</dbReference>
<keyword evidence="4" id="KW-0812">Transmembrane</keyword>
<evidence type="ECO:0000256" key="5">
    <source>
        <dbReference type="ARBA" id="ARBA00022847"/>
    </source>
</evidence>
<accession>A0A108K3N5</accession>
<dbReference type="Gene3D" id="1.20.1250.20">
    <property type="entry name" value="MFS general substrate transporter like domains"/>
    <property type="match status" value="2"/>
</dbReference>
<sequence length="468" mass="49866">MRHPARFDDASRALSVHADSGPWRRSTDNNIQKPIALNMQASELSGVPRAAERALTRSDYKTLGLAALGGALEFYDFIIFVFFAPAIGQLFFPHDIPDWLRTLQTYGIFAAGYLARPLGGVIMAHFGDLVGRKRMFTLSVLMMSVPTLLMGLLPTYDTVGILAPVLLLLFRILQGAAVGGEVPGAWVFVSEHVPSRHIGYACGTLTAGLTAGILLGSLVAAGINSRYSSSEVAAFAWRIPFLLGGVFGLFSVYLRRWLHETPVFAEMKAKKALAAEIPLKAVLRDHGRAVIVSMLLTWMLSAAIVVVILMTPALLQKQFHLTPATTLFANSIATLCLTAGCITAGSLAGAIGAKRVLGIGGLVLAACYYLLFARVAADASTLPIYYGIAGFAVGTIGAVPYVMVKSFPAVVRFSGISFSYNVAYAIFGGLTPVIVSLMMKSNPLAPVMYVAAICVLGAIAVQFAKDAR</sequence>
<dbReference type="InterPro" id="IPR020846">
    <property type="entry name" value="MFS_dom"/>
</dbReference>
<evidence type="ECO:0000256" key="2">
    <source>
        <dbReference type="ARBA" id="ARBA00022448"/>
    </source>
</evidence>
<evidence type="ECO:0000313" key="8">
    <source>
        <dbReference type="EMBL" id="KWA59353.1"/>
    </source>
</evidence>
<name>A0A108K3N5_9BURK</name>
<protein>
    <submittedName>
        <fullName evidence="8">MFS transporter</fullName>
    </submittedName>
</protein>
<keyword evidence="3" id="KW-1003">Cell membrane</keyword>
<keyword evidence="6" id="KW-1133">Transmembrane helix</keyword>
<dbReference type="EMBL" id="LPHB01000055">
    <property type="protein sequence ID" value="KWA59353.1"/>
    <property type="molecule type" value="Genomic_DNA"/>
</dbReference>
<dbReference type="InterPro" id="IPR011701">
    <property type="entry name" value="MFS"/>
</dbReference>
<evidence type="ECO:0000256" key="7">
    <source>
        <dbReference type="ARBA" id="ARBA00023136"/>
    </source>
</evidence>
<proteinExistence type="predicted"/>
<gene>
    <name evidence="8" type="ORF">WT44_00700</name>
</gene>
<dbReference type="AlphaFoldDB" id="A0A108K3N5"/>
<reference evidence="8 9" key="1">
    <citation type="submission" date="2015-11" db="EMBL/GenBank/DDBJ databases">
        <title>Expanding the genomic diversity of Burkholderia species for the development of highly accurate diagnostics.</title>
        <authorList>
            <person name="Sahl J."/>
            <person name="Keim P."/>
            <person name="Wagner D."/>
        </authorList>
    </citation>
    <scope>NUCLEOTIDE SEQUENCE [LARGE SCALE GENOMIC DNA]</scope>
    <source>
        <strain evidence="8 9">MSMB1960WGS</strain>
    </source>
</reference>
<dbReference type="GO" id="GO:0005886">
    <property type="term" value="C:plasma membrane"/>
    <property type="evidence" value="ECO:0007669"/>
    <property type="project" value="UniProtKB-SubCell"/>
</dbReference>
<dbReference type="PROSITE" id="PS50850">
    <property type="entry name" value="MFS"/>
    <property type="match status" value="1"/>
</dbReference>
<comment type="caution">
    <text evidence="8">The sequence shown here is derived from an EMBL/GenBank/DDBJ whole genome shotgun (WGS) entry which is preliminary data.</text>
</comment>
<evidence type="ECO:0000313" key="9">
    <source>
        <dbReference type="Proteomes" id="UP000068603"/>
    </source>
</evidence>
<keyword evidence="2" id="KW-0813">Transport</keyword>
<dbReference type="InterPro" id="IPR036259">
    <property type="entry name" value="MFS_trans_sf"/>
</dbReference>
<evidence type="ECO:0000256" key="3">
    <source>
        <dbReference type="ARBA" id="ARBA00022475"/>
    </source>
</evidence>
<dbReference type="FunFam" id="1.20.1250.20:FF:000001">
    <property type="entry name" value="Dicarboxylate MFS transporter"/>
    <property type="match status" value="1"/>
</dbReference>
<dbReference type="PANTHER" id="PTHR43528:SF7">
    <property type="entry name" value="MFS TRANSPORTER"/>
    <property type="match status" value="1"/>
</dbReference>
<dbReference type="InterPro" id="IPR051084">
    <property type="entry name" value="H+-coupled_symporters"/>
</dbReference>
<evidence type="ECO:0000256" key="6">
    <source>
        <dbReference type="ARBA" id="ARBA00022989"/>
    </source>
</evidence>
<dbReference type="Proteomes" id="UP000068603">
    <property type="component" value="Unassembled WGS sequence"/>
</dbReference>
<keyword evidence="7" id="KW-0472">Membrane</keyword>
<dbReference type="KEGG" id="bstg:WT74_31420"/>